<dbReference type="Antibodypedia" id="29790">
    <property type="antibodies" value="173 antibodies from 32 providers"/>
</dbReference>
<reference evidence="6 8" key="1">
    <citation type="journal article" date="2009" name="PLoS Biol.">
        <title>Lineage-specific biology revealed by a finished genome assembly of the mouse.</title>
        <authorList>
            <consortium name="Mouse Genome Sequencing Consortium"/>
            <person name="Church D.M."/>
            <person name="Goodstadt L."/>
            <person name="Hillier L.W."/>
            <person name="Zody M.C."/>
            <person name="Goldstein S."/>
            <person name="She X."/>
            <person name="Bult C.J."/>
            <person name="Agarwala R."/>
            <person name="Cherry J.L."/>
            <person name="DiCuccio M."/>
            <person name="Hlavina W."/>
            <person name="Kapustin Y."/>
            <person name="Meric P."/>
            <person name="Maglott D."/>
            <person name="Birtle Z."/>
            <person name="Marques A.C."/>
            <person name="Graves T."/>
            <person name="Zhou S."/>
            <person name="Teague B."/>
            <person name="Potamousis K."/>
            <person name="Churas C."/>
            <person name="Place M."/>
            <person name="Herschleb J."/>
            <person name="Runnheim R."/>
            <person name="Forrest D."/>
            <person name="Amos-Landgraf J."/>
            <person name="Schwartz D.C."/>
            <person name="Cheng Z."/>
            <person name="Lindblad-Toh K."/>
            <person name="Eichler E.E."/>
            <person name="Ponting C.P."/>
        </authorList>
    </citation>
    <scope>NUCLEOTIDE SEQUENCE [LARGE SCALE GENOMIC DNA]</scope>
    <source>
        <strain evidence="6 8">C57BL/6J</strain>
    </source>
</reference>
<dbReference type="AGR" id="MGI:1349444"/>
<sequence length="69" mass="7770">MERRVRVKSWVEENRASFQPPVCNKLMSLLPPSFPGVDSGSLLTSPLQAPGAAQNHVRWRPQYQEGLSH</sequence>
<evidence type="ECO:0000256" key="3">
    <source>
        <dbReference type="ARBA" id="ARBA00023002"/>
    </source>
</evidence>
<dbReference type="GeneTree" id="ENSGT00390000013008"/>
<dbReference type="jPOST" id="A0A3Q4L2Y6"/>
<dbReference type="Proteomes" id="UP000000589">
    <property type="component" value="Chromosome 17"/>
</dbReference>
<keyword evidence="4" id="KW-0408">Iron</keyword>
<gene>
    <name evidence="6 7" type="primary">Haao</name>
</gene>
<keyword evidence="9" id="KW-1267">Proteomics identification</keyword>
<dbReference type="Gene3D" id="2.60.120.10">
    <property type="entry name" value="Jelly Rolls"/>
    <property type="match status" value="1"/>
</dbReference>
<dbReference type="Bgee" id="ENSMUSG00000000673">
    <property type="expression patterns" value="Expressed in right kidney and 62 other cell types or tissues"/>
</dbReference>
<dbReference type="AlphaFoldDB" id="A0A3Q4L2Y6"/>
<keyword evidence="8" id="KW-1185">Reference proteome</keyword>
<keyword evidence="2" id="KW-0223">Dioxygenase</keyword>
<reference evidence="6" key="3">
    <citation type="submission" date="2025-08" db="UniProtKB">
        <authorList>
            <consortium name="Ensembl"/>
        </authorList>
    </citation>
    <scope>IDENTIFICATION</scope>
    <source>
        <strain evidence="6">C57BL/6J</strain>
    </source>
</reference>
<dbReference type="GO" id="GO:0005506">
    <property type="term" value="F:iron ion binding"/>
    <property type="evidence" value="ECO:0007669"/>
    <property type="project" value="InterPro"/>
</dbReference>
<dbReference type="Pfam" id="PF06052">
    <property type="entry name" value="3-HAO"/>
    <property type="match status" value="1"/>
</dbReference>
<name>A0A3Q4L2Y6_MOUSE</name>
<dbReference type="GO" id="GO:0000334">
    <property type="term" value="F:3-hydroxyanthranilate 3,4-dioxygenase activity"/>
    <property type="evidence" value="ECO:0007669"/>
    <property type="project" value="InterPro"/>
</dbReference>
<evidence type="ECO:0000313" key="6">
    <source>
        <dbReference type="Ensembl" id="ENSMUSP00000157168.2"/>
    </source>
</evidence>
<reference evidence="6 8" key="2">
    <citation type="journal article" date="2011" name="PLoS Biol.">
        <title>Modernizing reference genome assemblies.</title>
        <authorList>
            <person name="Church D.M."/>
            <person name="Schneider V.A."/>
            <person name="Graves T."/>
            <person name="Auger K."/>
            <person name="Cunningham F."/>
            <person name="Bouk N."/>
            <person name="Chen H.C."/>
            <person name="Agarwala R."/>
            <person name="McLaren W.M."/>
            <person name="Ritchie G.R."/>
            <person name="Albracht D."/>
            <person name="Kremitzki M."/>
            <person name="Rock S."/>
            <person name="Kotkiewicz H."/>
            <person name="Kremitzki C."/>
            <person name="Wollam A."/>
            <person name="Trani L."/>
            <person name="Fulton L."/>
            <person name="Fulton R."/>
            <person name="Matthews L."/>
            <person name="Whitehead S."/>
            <person name="Chow W."/>
            <person name="Torrance J."/>
            <person name="Dunn M."/>
            <person name="Harden G."/>
            <person name="Threadgold G."/>
            <person name="Wood J."/>
            <person name="Collins J."/>
            <person name="Heath P."/>
            <person name="Griffiths G."/>
            <person name="Pelan S."/>
            <person name="Grafham D."/>
            <person name="Eichler E.E."/>
            <person name="Weinstock G."/>
            <person name="Mardis E.R."/>
            <person name="Wilson R.K."/>
            <person name="Howe K."/>
            <person name="Flicek P."/>
            <person name="Hubbard T."/>
        </authorList>
    </citation>
    <scope>NUCLEOTIDE SEQUENCE [LARGE SCALE GENOMIC DNA]</scope>
    <source>
        <strain evidence="6 8">C57BL/6J</strain>
    </source>
</reference>
<evidence type="ECO:0000256" key="4">
    <source>
        <dbReference type="ARBA" id="ARBA00023004"/>
    </source>
</evidence>
<dbReference type="ExpressionAtlas" id="A0A3Q4L2Y6">
    <property type="expression patterns" value="baseline and differential"/>
</dbReference>
<dbReference type="VEuPathDB" id="HostDB:ENSMUSG00000000673"/>
<dbReference type="Ensembl" id="ENSMUST00000234863.2">
    <property type="protein sequence ID" value="ENSMUSP00000157168.2"/>
    <property type="gene ID" value="ENSMUSG00000000673.10"/>
</dbReference>
<dbReference type="MGI" id="MGI:1349444">
    <property type="gene designation" value="Haao"/>
</dbReference>
<feature type="region of interest" description="Disordered" evidence="5">
    <location>
        <begin position="41"/>
        <end position="69"/>
    </location>
</feature>
<reference evidence="6" key="4">
    <citation type="submission" date="2025-09" db="UniProtKB">
        <authorList>
            <consortium name="Ensembl"/>
        </authorList>
    </citation>
    <scope>IDENTIFICATION</scope>
    <source>
        <strain evidence="6">C57BL/6J</strain>
    </source>
</reference>
<evidence type="ECO:0000256" key="1">
    <source>
        <dbReference type="ARBA" id="ARBA00022723"/>
    </source>
</evidence>
<evidence type="ECO:0000313" key="7">
    <source>
        <dbReference type="MGI" id="MGI:1349444"/>
    </source>
</evidence>
<organism evidence="6 8">
    <name type="scientific">Mus musculus</name>
    <name type="common">Mouse</name>
    <dbReference type="NCBI Taxonomy" id="10090"/>
    <lineage>
        <taxon>Eukaryota</taxon>
        <taxon>Metazoa</taxon>
        <taxon>Chordata</taxon>
        <taxon>Craniata</taxon>
        <taxon>Vertebrata</taxon>
        <taxon>Euteleostomi</taxon>
        <taxon>Mammalia</taxon>
        <taxon>Eutheria</taxon>
        <taxon>Euarchontoglires</taxon>
        <taxon>Glires</taxon>
        <taxon>Rodentia</taxon>
        <taxon>Myomorpha</taxon>
        <taxon>Muroidea</taxon>
        <taxon>Muridae</taxon>
        <taxon>Murinae</taxon>
        <taxon>Mus</taxon>
        <taxon>Mus</taxon>
    </lineage>
</organism>
<proteinExistence type="evidence at protein level"/>
<evidence type="ECO:0007829" key="9">
    <source>
        <dbReference type="ProteomicsDB" id="A0A3Q4L2Y6"/>
    </source>
</evidence>
<evidence type="ECO:0000256" key="2">
    <source>
        <dbReference type="ARBA" id="ARBA00022964"/>
    </source>
</evidence>
<accession>A0A3Q4L2Y6</accession>
<keyword evidence="1" id="KW-0479">Metal-binding</keyword>
<dbReference type="SMR" id="A0A3Q4L2Y6"/>
<keyword evidence="3" id="KW-0560">Oxidoreductase</keyword>
<dbReference type="InterPro" id="IPR010329">
    <property type="entry name" value="3hydroanth_dOase"/>
</dbReference>
<protein>
    <submittedName>
        <fullName evidence="6">3-hydroxyanthranilate 3,4-dioxygenase</fullName>
    </submittedName>
</protein>
<evidence type="ECO:0000313" key="8">
    <source>
        <dbReference type="Proteomes" id="UP000000589"/>
    </source>
</evidence>
<evidence type="ECO:0000256" key="5">
    <source>
        <dbReference type="SAM" id="MobiDB-lite"/>
    </source>
</evidence>
<dbReference type="InterPro" id="IPR014710">
    <property type="entry name" value="RmlC-like_jellyroll"/>
</dbReference>